<keyword evidence="4" id="KW-1185">Reference proteome</keyword>
<dbReference type="GO" id="GO:0016020">
    <property type="term" value="C:membrane"/>
    <property type="evidence" value="ECO:0007669"/>
    <property type="project" value="TreeGrafter"/>
</dbReference>
<feature type="region of interest" description="Disordered" evidence="2">
    <location>
        <begin position="927"/>
        <end position="949"/>
    </location>
</feature>
<name>A0A158QJJ7_RODNA</name>
<sequence length="1837" mass="196818">MLTLTSKIEQHNFCCPGSIGNDSAYLFLQEGLVATISSDRFTVNYSQNLILEGQPEATSMSPRRQAPTRQTSMGDDISAAAAAAILDHPLHGHISPHLHRQGPPVLASQVIEAAIDLFGLVFPFVSTRHRIQMLEHFTECIRVSKAARQEAIQVNIFAALLCALRHLSETKYAFGDDKTMRSIAITLTSGVLSSSNPVLRFAAAECIGRLVQVVGEASFLSEIAQTSFDQLRCLRDCQPRAAGLCAAIGCLHRFVGGLACGQHLNTSVSVLLAVAQDSSAPTVQAWALNALALTAESGGPMFREFVQPSLNLVLRLLLKTPFTVTDIHFSLANLLGALITTLGPELQSSSGGVKSDTGISCLLCCSILLEHPDPHLQAEGITNFQRIHVFAPHLLNLSLFAPILSTSMTSNCFALRRASIACIRQISQKDADNLCEVMAAVAMATELAKSPPSARTSTSGFIGSLPGVEPGGSHPSVGVPGLANSESCPPLEAVLFSLLDVEVDSKLRGHLEEAISSLLQARGLSHFQQWMRSLKQLLQQSATASGTRGLTDRSHASKASNDSTKNPEGDGCKDEDGDEDDDDDEQTFGGISESQGGVRRPGASETVLNLPPRWPTRILAIACLRRLMSLCQQAADFSNSGNANTTPEIGLRSPQISRGGLSLRVPDQTNQQRAHFDLALAGKLRQGLTDVPWLVLHLGDLVRVTFIAATSNSDHLRRFGLFALKQVIQLFATVSDPESAGNYILEQFQAQISAALRPAFSTTSTFTNAAPLPDITAAACEVCACWLTSGVTQDAADFRRVHELLTASLEILRDISIATSSTSTNLFSEACVTRLKLAVLTAWAEVFIAASRYRETALQSLQLLSMLESHAGESTSSSPDGLSDIVQRQLLLMLGGGISCGINSGSWGQPSIKDSSKLLESLEQEFDEDDDFSGDDNLDELCDEDTSEDSNINGEVRRKIFIRKTRHAVKEARKSYQLLSRLIGPDLVELASDWLAALRDYALINLPDELAFQRPTTAGAFYDSQTGIEAVRPFYARSWLPLLEAATLCLNTEAKDSTESTSYFSGEATEKHMVIPMTRDSFFLIFGITLEAISDVISKPPSFVVAKCLRIIELLLMNPASKTHIFSSTPRLPVELLSVLHRIFLTRDSISLHLGCLRVLHLLLSAAADRLKTAIAADLNPSGNEATTTETEATSVWLETGQSLDELLSIVICPMATDMEAVMRALELADGGSRSCFNETPEAASQFTLTTLQVIVCLLARYHPSVLQLPIAQSVPTQRALPSFPKSVAARHKKAPVILASAIHALTALMKIASPEILSTNPERPLSGVLPVMCRLVSRIAQLELLQPTSSSKSKIAPLEENYKAPDNASLGSTSTTSTVTGKSPFGPLDLGSISAGAFKTSTSAETAITSTTPGTNDTAYNATTTAAEAASSGYASLNSKLGWSQEQACLADSLVSFLSTVAQHHCHRAHSVSSASTVNKNDGGSEDAVATENEDSAVSSSSTPTSPNSAGCSSASKLLPGDAPPCEWHQLVIACLLTFIQHEHINEELDSPERTLRCCLAASYLSARIVAASPLAVFRCRAVEFGVFEALTRAWTDASNTGGSPLSTAPLCGATTRAVCLSAIEMLVNHSDADVSSCCVKTLMPQVFHWLYELSVASAPASGALLPTSSMNDVFGETPPQPSHQQYQHFFVARLEEAVASAIALSLNVVDIAEASGRQNLLAILLPLFCDLLHDPSSDPLPNRAKDGDGMTAVRQMLHRLALKNLLTLGSRYPAEFRHVVSKVSSLKPRIEAAVKAAGSAKNTTAASSSQNQQNQQRKQPTAPIKLKIGFSNFTS</sequence>
<evidence type="ECO:0000256" key="1">
    <source>
        <dbReference type="ARBA" id="ARBA00008304"/>
    </source>
</evidence>
<dbReference type="PANTHER" id="PTHR21663">
    <property type="entry name" value="HYPOTHETICAL HEAT DOMAIN-CONTAINING"/>
    <property type="match status" value="1"/>
</dbReference>
<dbReference type="GO" id="GO:0008104">
    <property type="term" value="P:intracellular protein localization"/>
    <property type="evidence" value="ECO:0007669"/>
    <property type="project" value="TreeGrafter"/>
</dbReference>
<dbReference type="GO" id="GO:0005794">
    <property type="term" value="C:Golgi apparatus"/>
    <property type="evidence" value="ECO:0007669"/>
    <property type="project" value="TreeGrafter"/>
</dbReference>
<feature type="region of interest" description="Disordered" evidence="2">
    <location>
        <begin position="545"/>
        <end position="609"/>
    </location>
</feature>
<feature type="compositionally biased region" description="Acidic residues" evidence="2">
    <location>
        <begin position="575"/>
        <end position="586"/>
    </location>
</feature>
<evidence type="ECO:0000313" key="4">
    <source>
        <dbReference type="Proteomes" id="UP000278807"/>
    </source>
</evidence>
<proteinExistence type="inferred from homology"/>
<evidence type="ECO:0000313" key="3">
    <source>
        <dbReference type="EMBL" id="VDO12287.1"/>
    </source>
</evidence>
<evidence type="ECO:0000313" key="5">
    <source>
        <dbReference type="WBParaSite" id="HNAJ_0001215101-mRNA-1"/>
    </source>
</evidence>
<reference evidence="3 4" key="2">
    <citation type="submission" date="2018-11" db="EMBL/GenBank/DDBJ databases">
        <authorList>
            <consortium name="Pathogen Informatics"/>
        </authorList>
    </citation>
    <scope>NUCLEOTIDE SEQUENCE [LARGE SCALE GENOMIC DNA]</scope>
</reference>
<feature type="region of interest" description="Disordered" evidence="2">
    <location>
        <begin position="1473"/>
        <end position="1515"/>
    </location>
</feature>
<feature type="compositionally biased region" description="Low complexity" evidence="2">
    <location>
        <begin position="1804"/>
        <end position="1824"/>
    </location>
</feature>
<dbReference type="GO" id="GO:0005829">
    <property type="term" value="C:cytosol"/>
    <property type="evidence" value="ECO:0007669"/>
    <property type="project" value="GOC"/>
</dbReference>
<feature type="compositionally biased region" description="Low complexity" evidence="2">
    <location>
        <begin position="1497"/>
        <end position="1511"/>
    </location>
</feature>
<dbReference type="EMBL" id="UZAE01014056">
    <property type="protein sequence ID" value="VDO12287.1"/>
    <property type="molecule type" value="Genomic_DNA"/>
</dbReference>
<dbReference type="InterPro" id="IPR011989">
    <property type="entry name" value="ARM-like"/>
</dbReference>
<reference evidence="5" key="1">
    <citation type="submission" date="2016-04" db="UniProtKB">
        <authorList>
            <consortium name="WormBaseParasite"/>
        </authorList>
    </citation>
    <scope>IDENTIFICATION</scope>
</reference>
<feature type="compositionally biased region" description="Low complexity" evidence="2">
    <location>
        <begin position="1370"/>
        <end position="1384"/>
    </location>
</feature>
<dbReference type="GO" id="GO:0042147">
    <property type="term" value="P:retrograde transport, endosome to Golgi"/>
    <property type="evidence" value="ECO:0007669"/>
    <property type="project" value="TreeGrafter"/>
</dbReference>
<dbReference type="PANTHER" id="PTHR21663:SF0">
    <property type="entry name" value="HEAT REPEAT-CONTAINING PROTEIN 5B"/>
    <property type="match status" value="1"/>
</dbReference>
<organism evidence="5">
    <name type="scientific">Rodentolepis nana</name>
    <name type="common">Dwarf tapeworm</name>
    <name type="synonym">Hymenolepis nana</name>
    <dbReference type="NCBI Taxonomy" id="102285"/>
    <lineage>
        <taxon>Eukaryota</taxon>
        <taxon>Metazoa</taxon>
        <taxon>Spiralia</taxon>
        <taxon>Lophotrochozoa</taxon>
        <taxon>Platyhelminthes</taxon>
        <taxon>Cestoda</taxon>
        <taxon>Eucestoda</taxon>
        <taxon>Cyclophyllidea</taxon>
        <taxon>Hymenolepididae</taxon>
        <taxon>Rodentolepis</taxon>
    </lineage>
</organism>
<dbReference type="Gene3D" id="1.25.10.10">
    <property type="entry name" value="Leucine-rich Repeat Variant"/>
    <property type="match status" value="1"/>
</dbReference>
<feature type="region of interest" description="Disordered" evidence="2">
    <location>
        <begin position="453"/>
        <end position="481"/>
    </location>
</feature>
<dbReference type="InterPro" id="IPR016024">
    <property type="entry name" value="ARM-type_fold"/>
</dbReference>
<dbReference type="WBParaSite" id="HNAJ_0001215101-mRNA-1">
    <property type="protein sequence ID" value="HNAJ_0001215101-mRNA-1"/>
    <property type="gene ID" value="HNAJ_0001215101"/>
</dbReference>
<gene>
    <name evidence="3" type="ORF">HNAJ_LOCUS12140</name>
</gene>
<feature type="compositionally biased region" description="Low complexity" evidence="2">
    <location>
        <begin position="466"/>
        <end position="481"/>
    </location>
</feature>
<dbReference type="InterPro" id="IPR040108">
    <property type="entry name" value="Laa1/Sip1/HEATR5"/>
</dbReference>
<feature type="compositionally biased region" description="Acidic residues" evidence="2">
    <location>
        <begin position="927"/>
        <end position="948"/>
    </location>
</feature>
<dbReference type="OrthoDB" id="192608at2759"/>
<dbReference type="Pfam" id="PF25468">
    <property type="entry name" value="HEAT_HEATR5A"/>
    <property type="match status" value="1"/>
</dbReference>
<feature type="region of interest" description="Disordered" evidence="2">
    <location>
        <begin position="1357"/>
        <end position="1384"/>
    </location>
</feature>
<protein>
    <submittedName>
        <fullName evidence="5">HEAT repeat-containing protein 5B</fullName>
    </submittedName>
</protein>
<evidence type="ECO:0000256" key="2">
    <source>
        <dbReference type="SAM" id="MobiDB-lite"/>
    </source>
</evidence>
<dbReference type="GO" id="GO:0030139">
    <property type="term" value="C:endocytic vesicle"/>
    <property type="evidence" value="ECO:0007669"/>
    <property type="project" value="TreeGrafter"/>
</dbReference>
<dbReference type="GO" id="GO:0006897">
    <property type="term" value="P:endocytosis"/>
    <property type="evidence" value="ECO:0007669"/>
    <property type="project" value="TreeGrafter"/>
</dbReference>
<feature type="compositionally biased region" description="Basic and acidic residues" evidence="2">
    <location>
        <begin position="565"/>
        <end position="574"/>
    </location>
</feature>
<feature type="region of interest" description="Disordered" evidence="2">
    <location>
        <begin position="1803"/>
        <end position="1827"/>
    </location>
</feature>
<dbReference type="Pfam" id="PF20210">
    <property type="entry name" value="Laa1_Sip1_HTR5"/>
    <property type="match status" value="1"/>
</dbReference>
<accession>A0A158QJJ7</accession>
<dbReference type="Proteomes" id="UP000278807">
    <property type="component" value="Unassembled WGS sequence"/>
</dbReference>
<dbReference type="SUPFAM" id="SSF48371">
    <property type="entry name" value="ARM repeat"/>
    <property type="match status" value="2"/>
</dbReference>
<comment type="similarity">
    <text evidence="1">Belongs to the HEATR5 family.</text>
</comment>
<dbReference type="InterPro" id="IPR046837">
    <property type="entry name" value="Laa1/Sip1/HEATR5-like_HEAT"/>
</dbReference>
<feature type="compositionally biased region" description="Polar residues" evidence="2">
    <location>
        <begin position="1473"/>
        <end position="1483"/>
    </location>
</feature>
<dbReference type="STRING" id="102285.A0A158QJJ7"/>